<keyword evidence="3" id="KW-1185">Reference proteome</keyword>
<feature type="region of interest" description="Disordered" evidence="1">
    <location>
        <begin position="1"/>
        <end position="26"/>
    </location>
</feature>
<reference evidence="2 3" key="1">
    <citation type="journal article" date="2019" name="Sci. Rep.">
        <title>Orb-weaving spider Araneus ventricosus genome elucidates the spidroin gene catalogue.</title>
        <authorList>
            <person name="Kono N."/>
            <person name="Nakamura H."/>
            <person name="Ohtoshi R."/>
            <person name="Moran D.A.P."/>
            <person name="Shinohara A."/>
            <person name="Yoshida Y."/>
            <person name="Fujiwara M."/>
            <person name="Mori M."/>
            <person name="Tomita M."/>
            <person name="Arakawa K."/>
        </authorList>
    </citation>
    <scope>NUCLEOTIDE SEQUENCE [LARGE SCALE GENOMIC DNA]</scope>
</reference>
<dbReference type="EMBL" id="BGPR01006051">
    <property type="protein sequence ID" value="GBN15677.1"/>
    <property type="molecule type" value="Genomic_DNA"/>
</dbReference>
<evidence type="ECO:0000313" key="3">
    <source>
        <dbReference type="Proteomes" id="UP000499080"/>
    </source>
</evidence>
<feature type="compositionally biased region" description="Basic residues" evidence="1">
    <location>
        <begin position="1"/>
        <end position="17"/>
    </location>
</feature>
<gene>
    <name evidence="2" type="ORF">AVEN_170953_1</name>
</gene>
<protein>
    <submittedName>
        <fullName evidence="2">Uncharacterized protein</fullName>
    </submittedName>
</protein>
<name>A0A4Y2LQP2_ARAVE</name>
<proteinExistence type="predicted"/>
<comment type="caution">
    <text evidence="2">The sequence shown here is derived from an EMBL/GenBank/DDBJ whole genome shotgun (WGS) entry which is preliminary data.</text>
</comment>
<organism evidence="2 3">
    <name type="scientific">Araneus ventricosus</name>
    <name type="common">Orbweaver spider</name>
    <name type="synonym">Epeira ventricosa</name>
    <dbReference type="NCBI Taxonomy" id="182803"/>
    <lineage>
        <taxon>Eukaryota</taxon>
        <taxon>Metazoa</taxon>
        <taxon>Ecdysozoa</taxon>
        <taxon>Arthropoda</taxon>
        <taxon>Chelicerata</taxon>
        <taxon>Arachnida</taxon>
        <taxon>Araneae</taxon>
        <taxon>Araneomorphae</taxon>
        <taxon>Entelegynae</taxon>
        <taxon>Araneoidea</taxon>
        <taxon>Araneidae</taxon>
        <taxon>Araneus</taxon>
    </lineage>
</organism>
<evidence type="ECO:0000313" key="2">
    <source>
        <dbReference type="EMBL" id="GBN15677.1"/>
    </source>
</evidence>
<sequence>MTAPHGKKNLKMKKLKSKSTNGEWRGNNRTRQCFSGSFHGNLSGAFHGNHLRCHRKITFSVELEADNREEKSTLPLPSHYQLFKNRKSTFQVLNEFFIHNMPAQKFYRNVLSDSTTNSNSFRRMLSRQVPVAITRFC</sequence>
<evidence type="ECO:0000256" key="1">
    <source>
        <dbReference type="SAM" id="MobiDB-lite"/>
    </source>
</evidence>
<dbReference type="Proteomes" id="UP000499080">
    <property type="component" value="Unassembled WGS sequence"/>
</dbReference>
<dbReference type="AlphaFoldDB" id="A0A4Y2LQP2"/>
<accession>A0A4Y2LQP2</accession>